<dbReference type="InterPro" id="IPR000477">
    <property type="entry name" value="RT_dom"/>
</dbReference>
<dbReference type="AlphaFoldDB" id="A0A8C5PW04"/>
<dbReference type="OrthoDB" id="9801402at2759"/>
<dbReference type="CDD" id="cd01650">
    <property type="entry name" value="RT_nLTR_like"/>
    <property type="match status" value="1"/>
</dbReference>
<dbReference type="PANTHER" id="PTHR31635">
    <property type="entry name" value="REVERSE TRANSCRIPTASE DOMAIN-CONTAINING PROTEIN-RELATED"/>
    <property type="match status" value="1"/>
</dbReference>
<dbReference type="Pfam" id="PF00078">
    <property type="entry name" value="RVT_1"/>
    <property type="match status" value="1"/>
</dbReference>
<dbReference type="Proteomes" id="UP000694569">
    <property type="component" value="Unplaced"/>
</dbReference>
<evidence type="ECO:0000259" key="1">
    <source>
        <dbReference type="PROSITE" id="PS50878"/>
    </source>
</evidence>
<feature type="domain" description="Reverse transcriptase" evidence="1">
    <location>
        <begin position="1"/>
        <end position="218"/>
    </location>
</feature>
<reference evidence="2" key="1">
    <citation type="submission" date="2025-08" db="UniProtKB">
        <authorList>
            <consortium name="Ensembl"/>
        </authorList>
    </citation>
    <scope>IDENTIFICATION</scope>
</reference>
<protein>
    <recommendedName>
        <fullName evidence="1">Reverse transcriptase domain-containing protein</fullName>
    </recommendedName>
</protein>
<organism evidence="2 3">
    <name type="scientific">Leptobrachium leishanense</name>
    <name type="common">Leishan spiny toad</name>
    <dbReference type="NCBI Taxonomy" id="445787"/>
    <lineage>
        <taxon>Eukaryota</taxon>
        <taxon>Metazoa</taxon>
        <taxon>Chordata</taxon>
        <taxon>Craniata</taxon>
        <taxon>Vertebrata</taxon>
        <taxon>Euteleostomi</taxon>
        <taxon>Amphibia</taxon>
        <taxon>Batrachia</taxon>
        <taxon>Anura</taxon>
        <taxon>Pelobatoidea</taxon>
        <taxon>Megophryidae</taxon>
        <taxon>Leptobrachium</taxon>
    </lineage>
</organism>
<dbReference type="Ensembl" id="ENSLLET00000029896.1">
    <property type="protein sequence ID" value="ENSLLEP00000028778.1"/>
    <property type="gene ID" value="ENSLLEG00000018269.1"/>
</dbReference>
<accession>A0A8C5PW04</accession>
<evidence type="ECO:0000313" key="3">
    <source>
        <dbReference type="Proteomes" id="UP000694569"/>
    </source>
</evidence>
<name>A0A8C5PW04_9ANUR</name>
<reference evidence="2" key="2">
    <citation type="submission" date="2025-09" db="UniProtKB">
        <authorList>
            <consortium name="Ensembl"/>
        </authorList>
    </citation>
    <scope>IDENTIFICATION</scope>
</reference>
<dbReference type="SUPFAM" id="SSF56672">
    <property type="entry name" value="DNA/RNA polymerases"/>
    <property type="match status" value="1"/>
</dbReference>
<proteinExistence type="predicted"/>
<evidence type="ECO:0000313" key="2">
    <source>
        <dbReference type="Ensembl" id="ENSLLEP00000028778.1"/>
    </source>
</evidence>
<sequence length="723" mass="82823">MPRLVHADQVGFIPGREARDATTRVLSAIRLAQVRRTPMLLLSMDADKAFDRVSWRFLFSTLEHLGVGDGFLKWVAALYDTPTARVRVNGALSDSFHIRNGTRQGCPLSPLLFALFLEPLLTSIRANANITGIDGQHHTHKLSAYADDLMFMVTEPSVTIPEISTELTRYGSLSGFLVNADKSEILNITLTKLQCAQIRDLTSYRWCDGKMKYLGVWLANTPDRLYAENFGTLFATLSDDLRFWKTKMLSWIGRINVLKMNVLPRLLFLFQALPILLPATFFRSLRSLFTRFIWPTRSSRLQYRTLALSKQSGGLALPDMKWYYYASHLTRIVDWMSYDSGQRWQDLETALSGIALWAVPWIRKPLLRHRVVSDTSVSATLAIWHSIRSKFALSSAPSPLLPLIHNPDFPGEISKSLREKFTDEPRFQVRHVLRDGQFVDITLDTSMPCSFLDTFHYHRLRLYLRRLPGNSSLLRPLTPFEKFCAMGLQLDHSISALYKIIQKADDYIPTYMGRWERELDMPISTELWTKTLQLTHKGTRISALVENSFKIISFWYRSPLLMARISDNGDPSCWRNCSQTGSYLHIWWTCPRIRIYWTLISTLLTKLTDHTPQFNPEVYLLLQVEGSISGLKRSILLRVLLCARALVPRHWRSPSLPSISELITRVQELRLAEETLVSSDKTRQAFHDTWYYWDTTLSTADFCAFTGEWGAALALLDGSPGAP</sequence>
<dbReference type="PANTHER" id="PTHR31635:SF196">
    <property type="entry name" value="REVERSE TRANSCRIPTASE DOMAIN-CONTAINING PROTEIN-RELATED"/>
    <property type="match status" value="1"/>
</dbReference>
<dbReference type="InterPro" id="IPR043502">
    <property type="entry name" value="DNA/RNA_pol_sf"/>
</dbReference>
<dbReference type="GeneTree" id="ENSGT00940000165023"/>
<keyword evidence="3" id="KW-1185">Reference proteome</keyword>
<dbReference type="PROSITE" id="PS50878">
    <property type="entry name" value="RT_POL"/>
    <property type="match status" value="1"/>
</dbReference>